<dbReference type="Gene3D" id="3.40.640.10">
    <property type="entry name" value="Type I PLP-dependent aspartate aminotransferase-like (Major domain)"/>
    <property type="match status" value="1"/>
</dbReference>
<dbReference type="Proteomes" id="UP001295423">
    <property type="component" value="Unassembled WGS sequence"/>
</dbReference>
<protein>
    <submittedName>
        <fullName evidence="3">Uncharacterized protein</fullName>
    </submittedName>
</protein>
<dbReference type="InterPro" id="IPR015421">
    <property type="entry name" value="PyrdxlP-dep_Trfase_major"/>
</dbReference>
<sequence length="778" mass="88710">MSLVETYPVLSVTFAFMAFMLVWSHLREWMDFASHSNLKYKVLDFLGSFIYYGPDIGVEATLTLDDPAPGVLEKRLKGQDYLASKLGGGATHNKRGQELQPKLVDCRFALAKVCMPLLRELEFSPAKRNFVTGVDTDSGMHLVTVDTGDEKTDPLLYCGSDAVHTLSCKDFHAPIQTEINKRMDLENNKESSLRFAPIALNTELEKNANAILELTGFDQVRYSLSGSEAMDAAFKDVRASTRGVGDFIVRFSSAYHGHVSGVDFLNSQKVIYLKECSQESLDFIEKYHFRIAGVVVNPMQHFTGINKPSPPGEKLNMGTRVRQATSREEYAQWLHSLQEKCRYCTKYLTKMAFIVDDIYFAFRTPELFSKDYFTYQGKALEPDVMVLGKGVAAGYPLSMVLGRRGYLNTYDKKFLLQVNKTVGTLAAWHGGLVASNVFLEAINKDSFIKEPVKKTLTSMVERFDAFSTKLNGMYEKENLPVRIHNFSNTFSINYLVGSLFNSRYPQYLMAEGVFLGNYSTGKFNLNADTTVADLDKVAQKFVEAAKKMKNDGYFEPQKNKKSMIMKLAGRFTLNYLKLFYDQIMLDKKIDIDVSHNHPVNKCGHFWSSVFMILVAYPMIYMGHPVEGCLWFFLTHVVRQSGHFFYEHQDKDIEKLKFGHKDASKKEAVVFLAFAAIVYHNRAAFWEKISQYVTIEFGLDQYVSIVALFTIAPHAVQITYEYGFIRGMSWLLKILTDPFTDILDFWQYAVINPKCFMDVKDHKAIYKLDLYTKKVTKVD</sequence>
<evidence type="ECO:0000256" key="2">
    <source>
        <dbReference type="SAM" id="Phobius"/>
    </source>
</evidence>
<accession>A0AAD2JNJ5</accession>
<dbReference type="AlphaFoldDB" id="A0AAD2JNJ5"/>
<comment type="cofactor">
    <cofactor evidence="1">
        <name>pyridoxal 5'-phosphate</name>
        <dbReference type="ChEBI" id="CHEBI:597326"/>
    </cofactor>
</comment>
<comment type="caution">
    <text evidence="3">The sequence shown here is derived from an EMBL/GenBank/DDBJ whole genome shotgun (WGS) entry which is preliminary data.</text>
</comment>
<organism evidence="3 4">
    <name type="scientific">Cylindrotheca closterium</name>
    <dbReference type="NCBI Taxonomy" id="2856"/>
    <lineage>
        <taxon>Eukaryota</taxon>
        <taxon>Sar</taxon>
        <taxon>Stramenopiles</taxon>
        <taxon>Ochrophyta</taxon>
        <taxon>Bacillariophyta</taxon>
        <taxon>Bacillariophyceae</taxon>
        <taxon>Bacillariophycidae</taxon>
        <taxon>Bacillariales</taxon>
        <taxon>Bacillariaceae</taxon>
        <taxon>Cylindrotheca</taxon>
    </lineage>
</organism>
<reference evidence="3" key="1">
    <citation type="submission" date="2023-08" db="EMBL/GenBank/DDBJ databases">
        <authorList>
            <person name="Audoor S."/>
            <person name="Bilcke G."/>
        </authorList>
    </citation>
    <scope>NUCLEOTIDE SEQUENCE</scope>
</reference>
<name>A0AAD2JNJ5_9STRA</name>
<dbReference type="PANTHER" id="PTHR43713:SF3">
    <property type="entry name" value="GLUTAMATE-1-SEMIALDEHYDE 2,1-AMINOMUTASE 1, CHLOROPLASTIC-RELATED"/>
    <property type="match status" value="1"/>
</dbReference>
<evidence type="ECO:0000313" key="3">
    <source>
        <dbReference type="EMBL" id="CAJ1966867.1"/>
    </source>
</evidence>
<dbReference type="SUPFAM" id="SSF53383">
    <property type="entry name" value="PLP-dependent transferases"/>
    <property type="match status" value="1"/>
</dbReference>
<feature type="transmembrane region" description="Helical" evidence="2">
    <location>
        <begin position="6"/>
        <end position="26"/>
    </location>
</feature>
<keyword evidence="2" id="KW-1133">Transmembrane helix</keyword>
<keyword evidence="4" id="KW-1185">Reference proteome</keyword>
<dbReference type="EMBL" id="CAKOGP040002313">
    <property type="protein sequence ID" value="CAJ1966867.1"/>
    <property type="molecule type" value="Genomic_DNA"/>
</dbReference>
<keyword evidence="2" id="KW-0812">Transmembrane</keyword>
<proteinExistence type="predicted"/>
<evidence type="ECO:0000256" key="1">
    <source>
        <dbReference type="ARBA" id="ARBA00001933"/>
    </source>
</evidence>
<evidence type="ECO:0000313" key="4">
    <source>
        <dbReference type="Proteomes" id="UP001295423"/>
    </source>
</evidence>
<gene>
    <name evidence="3" type="ORF">CYCCA115_LOCUS22452</name>
</gene>
<dbReference type="PANTHER" id="PTHR43713">
    <property type="entry name" value="GLUTAMATE-1-SEMIALDEHYDE 2,1-AMINOMUTASE"/>
    <property type="match status" value="1"/>
</dbReference>
<keyword evidence="2" id="KW-0472">Membrane</keyword>
<dbReference type="InterPro" id="IPR015424">
    <property type="entry name" value="PyrdxlP-dep_Trfase"/>
</dbReference>